<dbReference type="OrthoDB" id="565118at2759"/>
<organism evidence="2 3">
    <name type="scientific">Onchocerca flexuosa</name>
    <dbReference type="NCBI Taxonomy" id="387005"/>
    <lineage>
        <taxon>Eukaryota</taxon>
        <taxon>Metazoa</taxon>
        <taxon>Ecdysozoa</taxon>
        <taxon>Nematoda</taxon>
        <taxon>Chromadorea</taxon>
        <taxon>Rhabditida</taxon>
        <taxon>Spirurina</taxon>
        <taxon>Spiruromorpha</taxon>
        <taxon>Filarioidea</taxon>
        <taxon>Onchocercidae</taxon>
        <taxon>Onchocerca</taxon>
    </lineage>
</organism>
<dbReference type="Pfam" id="PF10266">
    <property type="entry name" value="Strumpellin"/>
    <property type="match status" value="1"/>
</dbReference>
<evidence type="ECO:0000256" key="1">
    <source>
        <dbReference type="ARBA" id="ARBA00006224"/>
    </source>
</evidence>
<dbReference type="EMBL" id="KZ270083">
    <property type="protein sequence ID" value="OZC06614.1"/>
    <property type="molecule type" value="Genomic_DNA"/>
</dbReference>
<evidence type="ECO:0000313" key="3">
    <source>
        <dbReference type="Proteomes" id="UP000242913"/>
    </source>
</evidence>
<dbReference type="AlphaFoldDB" id="A0A238BNM4"/>
<dbReference type="PANTHER" id="PTHR15691:SF6">
    <property type="entry name" value="WASH COMPLEX SUBUNIT 5"/>
    <property type="match status" value="1"/>
</dbReference>
<dbReference type="GO" id="GO:0051125">
    <property type="term" value="P:regulation of actin nucleation"/>
    <property type="evidence" value="ECO:0007669"/>
    <property type="project" value="TreeGrafter"/>
</dbReference>
<comment type="similarity">
    <text evidence="1">Belongs to the strumpellin family.</text>
</comment>
<reference evidence="2 3" key="1">
    <citation type="submission" date="2015-12" db="EMBL/GenBank/DDBJ databases">
        <title>Draft genome of the nematode, Onchocerca flexuosa.</title>
        <authorList>
            <person name="Mitreva M."/>
        </authorList>
    </citation>
    <scope>NUCLEOTIDE SEQUENCE [LARGE SCALE GENOMIC DNA]</scope>
    <source>
        <strain evidence="2">Red Deer</strain>
    </source>
</reference>
<accession>A0A238BNM4</accession>
<dbReference type="GO" id="GO:0071203">
    <property type="term" value="C:WASH complex"/>
    <property type="evidence" value="ECO:0007669"/>
    <property type="project" value="InterPro"/>
</dbReference>
<dbReference type="GO" id="GO:0030041">
    <property type="term" value="P:actin filament polymerization"/>
    <property type="evidence" value="ECO:0007669"/>
    <property type="project" value="TreeGrafter"/>
</dbReference>
<proteinExistence type="inferred from homology"/>
<gene>
    <name evidence="2" type="ORF">X798_06389</name>
</gene>
<name>A0A238BNM4_9BILA</name>
<protein>
    <submittedName>
        <fullName evidence="2">Uncharacterized protein</fullName>
    </submittedName>
</protein>
<dbReference type="Proteomes" id="UP000242913">
    <property type="component" value="Unassembled WGS sequence"/>
</dbReference>
<dbReference type="GO" id="GO:0140285">
    <property type="term" value="P:endosome fission"/>
    <property type="evidence" value="ECO:0007669"/>
    <property type="project" value="TreeGrafter"/>
</dbReference>
<sequence>MYIAGVILLALDEKFENAVRQRLFVAHYRSNPSSSERFDLLVDILKVASSREELFGRLPFNKAFVSNILSILHTDVLFPDEDELVPHELSRRGIRASRYQRAFLSVCLFFLPKLLHSDHVVMRHIVDTFFTEEWVVHLHMGIVMNMLDAWDNYKAASSALLHALNAQIIKPLAASHISALKTASFPHTAKFSIADVILFADLIAVSNKHGLCCMLKCFLHTKEKKGKTCLRVFPDKPEKCCKRAGQFYDIVNNQIASSSLDLFSKLLEVSTFEYDYKKVAQSLLDNKDRNVQKLKEEICDHVLQVAELFASELPLQRIKKNEKLRSWLLLLKKTIEELDIFNADASSLISELKNRLDQVNDMHNLCEIVAVSQYLQNSQALLTTLSHYCVLDEAFLKKIESATNFSYGWAITNQWTENMKSLVKTDPLPVRSLFVKIASSIKLTLERLDTPERISSISMCYSRLIETRLREILQAVPSSLFALLDKVAGLLNPPQGRSINKTDVRHFADSERRLQLAAITHAISMLSSGISTMQLTSLGSLRVDPSNLLVDGIRKFVFRKLVSQICTTLCSQLTSDLLLSDFLAKLKDQFAHLRGAFVYMCEHIAINGAVIWHNELARVIGYMTEKECNIFLRHPITEEESLYQSKSAPIPNIPVFEGSLTPLHRLFIRILNASDPKSSYFVNSMMIWCSLRSKKTVLSNEFLNAIQEALSPMALYALDRIASFHIVKYLYTFCEQLSEILCPVMISLLNDVASVKDVIAVGSLKIFDSALSKFVPNSSRLIGTIKVLLVIFIDITVIAMRHFSIYIRKETPQLLIPAMLLVLLTAISKFNVLKKADSTDISAFCAGFACILLQFNVSQEFFALCNIYISATLLTTRGSMKQSTFMHSLQFIAHYSSTPSNEMEEYLLLSSPEKS</sequence>
<evidence type="ECO:0000313" key="2">
    <source>
        <dbReference type="EMBL" id="OZC06614.1"/>
    </source>
</evidence>
<dbReference type="InterPro" id="IPR019393">
    <property type="entry name" value="WASH_strumpellin"/>
</dbReference>
<dbReference type="GO" id="GO:0007032">
    <property type="term" value="P:endosome organization"/>
    <property type="evidence" value="ECO:0007669"/>
    <property type="project" value="TreeGrafter"/>
</dbReference>
<keyword evidence="3" id="KW-1185">Reference proteome</keyword>
<dbReference type="GO" id="GO:0005768">
    <property type="term" value="C:endosome"/>
    <property type="evidence" value="ECO:0007669"/>
    <property type="project" value="TreeGrafter"/>
</dbReference>
<dbReference type="PANTHER" id="PTHR15691">
    <property type="entry name" value="WASH COMPLEX SUBUNIT 5"/>
    <property type="match status" value="1"/>
</dbReference>